<dbReference type="OrthoDB" id="5767765at2"/>
<protein>
    <recommendedName>
        <fullName evidence="2">Bacterial Pleckstrin homology domain-containing protein</fullName>
    </recommendedName>
</protein>
<dbReference type="InterPro" id="IPR027783">
    <property type="entry name" value="Bacterial_PH-related"/>
</dbReference>
<dbReference type="EMBL" id="LDJP01000011">
    <property type="protein sequence ID" value="KRG87955.1"/>
    <property type="molecule type" value="Genomic_DNA"/>
</dbReference>
<dbReference type="STRING" id="659018.ABB34_02270"/>
<evidence type="ECO:0000313" key="3">
    <source>
        <dbReference type="EMBL" id="KRG87955.1"/>
    </source>
</evidence>
<proteinExistence type="predicted"/>
<accession>A0A0R0ECC8</accession>
<keyword evidence="1" id="KW-0812">Transmembrane</keyword>
<organism evidence="3 4">
    <name type="scientific">Stenotrophomonas daejeonensis</name>
    <dbReference type="NCBI Taxonomy" id="659018"/>
    <lineage>
        <taxon>Bacteria</taxon>
        <taxon>Pseudomonadati</taxon>
        <taxon>Pseudomonadota</taxon>
        <taxon>Gammaproteobacteria</taxon>
        <taxon>Lysobacterales</taxon>
        <taxon>Lysobacteraceae</taxon>
        <taxon>Stenotrophomonas</taxon>
    </lineage>
</organism>
<keyword evidence="4" id="KW-1185">Reference proteome</keyword>
<feature type="domain" description="Bacterial Pleckstrin homology" evidence="2">
    <location>
        <begin position="99"/>
        <end position="175"/>
    </location>
</feature>
<comment type="caution">
    <text evidence="3">The sequence shown here is derived from an EMBL/GenBank/DDBJ whole genome shotgun (WGS) entry which is preliminary data.</text>
</comment>
<gene>
    <name evidence="3" type="ORF">ABB34_02270</name>
</gene>
<evidence type="ECO:0000256" key="1">
    <source>
        <dbReference type="SAM" id="Phobius"/>
    </source>
</evidence>
<evidence type="ECO:0000313" key="4">
    <source>
        <dbReference type="Proteomes" id="UP000050940"/>
    </source>
</evidence>
<name>A0A0R0ECC8_9GAMM</name>
<dbReference type="Pfam" id="PF10882">
    <property type="entry name" value="bPH_5"/>
    <property type="match status" value="1"/>
</dbReference>
<keyword evidence="1" id="KW-1133">Transmembrane helix</keyword>
<dbReference type="Proteomes" id="UP000050940">
    <property type="component" value="Unassembled WGS sequence"/>
</dbReference>
<dbReference type="RefSeq" id="WP_057639621.1">
    <property type="nucleotide sequence ID" value="NZ_LDJP01000011.1"/>
</dbReference>
<reference evidence="3 4" key="1">
    <citation type="submission" date="2015-05" db="EMBL/GenBank/DDBJ databases">
        <title>Genome sequencing and analysis of members of genus Stenotrophomonas.</title>
        <authorList>
            <person name="Patil P.P."/>
            <person name="Midha S."/>
            <person name="Patil P.B."/>
        </authorList>
    </citation>
    <scope>NUCLEOTIDE SEQUENCE [LARGE SCALE GENOMIC DNA]</scope>
    <source>
        <strain evidence="3 4">JCM 16244</strain>
    </source>
</reference>
<evidence type="ECO:0000259" key="2">
    <source>
        <dbReference type="Pfam" id="PF10882"/>
    </source>
</evidence>
<sequence>MTTASTSKSYAVAPASPWLLLWIWLPLLLACGLTLASAWRNPPVPPGIWLVLAHLPVVGIVLQWAFNRRRINVQGRQLDVVSTFYRKRVDVSELRLEQARVVDLAEHHEYRPGFKTNGFGMPGFQSGHFRMRGGAKAFCLLTDRSRVVVLPLRGGAMLLLSPEQPRALLDDLKRLA</sequence>
<dbReference type="PATRIC" id="fig|659018.3.peg.261"/>
<dbReference type="AlphaFoldDB" id="A0A0R0ECC8"/>
<feature type="transmembrane region" description="Helical" evidence="1">
    <location>
        <begin position="48"/>
        <end position="66"/>
    </location>
</feature>
<keyword evidence="1" id="KW-0472">Membrane</keyword>